<evidence type="ECO:0000256" key="3">
    <source>
        <dbReference type="ARBA" id="ARBA00022692"/>
    </source>
</evidence>
<evidence type="ECO:0000256" key="6">
    <source>
        <dbReference type="ARBA" id="ARBA00023170"/>
    </source>
</evidence>
<comment type="subcellular location">
    <subcellularLocation>
        <location evidence="1">Cell membrane</location>
        <topology evidence="1">Multi-pass membrane protein</topology>
    </subcellularLocation>
</comment>
<dbReference type="VEuPathDB" id="VectorBase:RPRC017366"/>
<dbReference type="PANTHER" id="PTHR42643">
    <property type="entry name" value="IONOTROPIC RECEPTOR 20A-RELATED"/>
    <property type="match status" value="1"/>
</dbReference>
<keyword evidence="5" id="KW-0472">Membrane</keyword>
<dbReference type="InParanoid" id="A0A0H2UI72"/>
<accession>A0A0H2UI72</accession>
<reference evidence="8" key="1">
    <citation type="submission" date="2015-06" db="UniProtKB">
        <authorList>
            <consortium name="EnsemblMetazoa"/>
        </authorList>
    </citation>
    <scope>IDENTIFICATION</scope>
</reference>
<keyword evidence="4" id="KW-1133">Transmembrane helix</keyword>
<evidence type="ECO:0000256" key="5">
    <source>
        <dbReference type="ARBA" id="ARBA00023136"/>
    </source>
</evidence>
<evidence type="ECO:0000256" key="4">
    <source>
        <dbReference type="ARBA" id="ARBA00022989"/>
    </source>
</evidence>
<dbReference type="PANTHER" id="PTHR42643:SF39">
    <property type="entry name" value="IONOTROPIC RECEPTOR 56A-RELATED"/>
    <property type="match status" value="1"/>
</dbReference>
<protein>
    <submittedName>
        <fullName evidence="8">Uncharacterized protein</fullName>
    </submittedName>
</protein>
<dbReference type="Proteomes" id="UP000015103">
    <property type="component" value="Unassembled WGS sequence"/>
</dbReference>
<evidence type="ECO:0000313" key="9">
    <source>
        <dbReference type="Proteomes" id="UP000015103"/>
    </source>
</evidence>
<evidence type="ECO:0000256" key="7">
    <source>
        <dbReference type="ARBA" id="ARBA00023180"/>
    </source>
</evidence>
<evidence type="ECO:0000256" key="2">
    <source>
        <dbReference type="ARBA" id="ARBA00022475"/>
    </source>
</evidence>
<keyword evidence="3" id="KW-0812">Transmembrane</keyword>
<name>A0A0H2UI72_RHOPR</name>
<proteinExistence type="predicted"/>
<keyword evidence="6" id="KW-0675">Receptor</keyword>
<keyword evidence="2" id="KW-1003">Cell membrane</keyword>
<evidence type="ECO:0000313" key="8">
    <source>
        <dbReference type="EnsemblMetazoa" id="RPRC017366-PA"/>
    </source>
</evidence>
<organism evidence="8 9">
    <name type="scientific">Rhodnius prolixus</name>
    <name type="common">Triatomid bug</name>
    <dbReference type="NCBI Taxonomy" id="13249"/>
    <lineage>
        <taxon>Eukaryota</taxon>
        <taxon>Metazoa</taxon>
        <taxon>Ecdysozoa</taxon>
        <taxon>Arthropoda</taxon>
        <taxon>Hexapoda</taxon>
        <taxon>Insecta</taxon>
        <taxon>Pterygota</taxon>
        <taxon>Neoptera</taxon>
        <taxon>Paraneoptera</taxon>
        <taxon>Hemiptera</taxon>
        <taxon>Heteroptera</taxon>
        <taxon>Panheteroptera</taxon>
        <taxon>Cimicomorpha</taxon>
        <taxon>Reduviidae</taxon>
        <taxon>Triatominae</taxon>
        <taxon>Rhodnius</taxon>
    </lineage>
</organism>
<dbReference type="SUPFAM" id="SSF53850">
    <property type="entry name" value="Periplasmic binding protein-like II"/>
    <property type="match status" value="1"/>
</dbReference>
<dbReference type="OMA" id="WACIFAM"/>
<sequence>MKFTAISVGAGIDGSFMLELSRHLNFTPVIIKAKNYDEAMSKMLAKAVGMSVNAWSMRFLNEHVSMTHAMYSDQKCVALRKGSVLRGWHVFLQTFRWDVWLAIICTAIITNWIVALVTRRRSWYEAMPTVLRAMFTVPLRRPPKSTKERIIIASCLLFGIVIMTTYQGNLYYFIKTKVKHKPPTTLSEIRQEIRGRHLPNDTTLTNRVFEKYAIRIRRKIFDLLMQTGQLSNLYLVPECLYTANFAYALRKGSVWLAPLNRFLLSMFEAGFPEAWYRRTVFTKKRISYKGKRKTVKSARVFTLRDLEVAIFVLLLGLTLSFVVFLLEILSATVASRNLFLRWKLKIRHDYVN</sequence>
<evidence type="ECO:0000256" key="1">
    <source>
        <dbReference type="ARBA" id="ARBA00004651"/>
    </source>
</evidence>
<keyword evidence="9" id="KW-1185">Reference proteome</keyword>
<dbReference type="EnsemblMetazoa" id="RPRC017366-RA">
    <property type="protein sequence ID" value="RPRC017366-PA"/>
    <property type="gene ID" value="RPRC017366"/>
</dbReference>
<dbReference type="AlphaFoldDB" id="A0A0H2UI72"/>
<dbReference type="Gene3D" id="1.10.287.70">
    <property type="match status" value="1"/>
</dbReference>
<dbReference type="GO" id="GO:0005886">
    <property type="term" value="C:plasma membrane"/>
    <property type="evidence" value="ECO:0007669"/>
    <property type="project" value="UniProtKB-SubCell"/>
</dbReference>
<dbReference type="EMBL" id="ACPB03018245">
    <property type="status" value="NOT_ANNOTATED_CDS"/>
    <property type="molecule type" value="Genomic_DNA"/>
</dbReference>
<keyword evidence="7" id="KW-0325">Glycoprotein</keyword>
<dbReference type="InterPro" id="IPR052192">
    <property type="entry name" value="Insect_Ionotropic_Sensory_Rcpt"/>
</dbReference>